<organism evidence="5 6">
    <name type="scientific">Dimargaris cristalligena</name>
    <dbReference type="NCBI Taxonomy" id="215637"/>
    <lineage>
        <taxon>Eukaryota</taxon>
        <taxon>Fungi</taxon>
        <taxon>Fungi incertae sedis</taxon>
        <taxon>Zoopagomycota</taxon>
        <taxon>Kickxellomycotina</taxon>
        <taxon>Dimargaritomycetes</taxon>
        <taxon>Dimargaritales</taxon>
        <taxon>Dimargaritaceae</taxon>
        <taxon>Dimargaris</taxon>
    </lineage>
</organism>
<evidence type="ECO:0000256" key="3">
    <source>
        <dbReference type="ARBA" id="ARBA00043970"/>
    </source>
</evidence>
<dbReference type="Proteomes" id="UP000268162">
    <property type="component" value="Unassembled WGS sequence"/>
</dbReference>
<proteinExistence type="inferred from homology"/>
<keyword evidence="6" id="KW-1185">Reference proteome</keyword>
<comment type="similarity">
    <text evidence="3">Belongs to the alpha-ketoglutarate dehydrogenase component 4 family.</text>
</comment>
<feature type="region of interest" description="Disordered" evidence="4">
    <location>
        <begin position="31"/>
        <end position="91"/>
    </location>
</feature>
<feature type="compositionally biased region" description="Low complexity" evidence="4">
    <location>
        <begin position="34"/>
        <end position="45"/>
    </location>
</feature>
<dbReference type="GO" id="GO:0005739">
    <property type="term" value="C:mitochondrion"/>
    <property type="evidence" value="ECO:0007669"/>
    <property type="project" value="UniProtKB-SubCell"/>
</dbReference>
<gene>
    <name evidence="5" type="ORF">BJ085DRAFT_38113</name>
</gene>
<evidence type="ECO:0000313" key="5">
    <source>
        <dbReference type="EMBL" id="RKP39589.1"/>
    </source>
</evidence>
<name>A0A4V1J5M6_9FUNG</name>
<keyword evidence="2" id="KW-0496">Mitochondrion</keyword>
<dbReference type="Pfam" id="PF10937">
    <property type="entry name" value="Kgd4-YMR31"/>
    <property type="match status" value="1"/>
</dbReference>
<evidence type="ECO:0000256" key="4">
    <source>
        <dbReference type="SAM" id="MobiDB-lite"/>
    </source>
</evidence>
<reference evidence="6" key="1">
    <citation type="journal article" date="2018" name="Nat. Microbiol.">
        <title>Leveraging single-cell genomics to expand the fungal tree of life.</title>
        <authorList>
            <person name="Ahrendt S.R."/>
            <person name="Quandt C.A."/>
            <person name="Ciobanu D."/>
            <person name="Clum A."/>
            <person name="Salamov A."/>
            <person name="Andreopoulos B."/>
            <person name="Cheng J.F."/>
            <person name="Woyke T."/>
            <person name="Pelin A."/>
            <person name="Henrissat B."/>
            <person name="Reynolds N.K."/>
            <person name="Benny G.L."/>
            <person name="Smith M.E."/>
            <person name="James T.Y."/>
            <person name="Grigoriev I.V."/>
        </authorList>
    </citation>
    <scope>NUCLEOTIDE SEQUENCE [LARGE SCALE GENOMIC DNA]</scope>
    <source>
        <strain evidence="6">RSA 468</strain>
    </source>
</reference>
<comment type="subcellular location">
    <subcellularLocation>
        <location evidence="1">Mitochondrion</location>
    </subcellularLocation>
</comment>
<dbReference type="InterPro" id="IPR020373">
    <property type="entry name" value="Kgd4/YMR-31"/>
</dbReference>
<dbReference type="GO" id="GO:0006103">
    <property type="term" value="P:2-oxoglutarate metabolic process"/>
    <property type="evidence" value="ECO:0007669"/>
    <property type="project" value="InterPro"/>
</dbReference>
<protein>
    <submittedName>
        <fullName evidence="5">Uncharacterized protein</fullName>
    </submittedName>
</protein>
<dbReference type="AlphaFoldDB" id="A0A4V1J5M6"/>
<accession>A0A4V1J5M6</accession>
<evidence type="ECO:0000256" key="1">
    <source>
        <dbReference type="ARBA" id="ARBA00004173"/>
    </source>
</evidence>
<dbReference type="EMBL" id="ML002259">
    <property type="protein sequence ID" value="RKP39589.1"/>
    <property type="molecule type" value="Genomic_DNA"/>
</dbReference>
<sequence length="91" mass="9588">MLPTLPRFAATVPHKHVPLIRFLGPRRLLLQTHSSAPGSASPAAPQSTKPPTSPAHSGALEYSELPSRYRSAGPTAEEMEAIESGGATAIY</sequence>
<evidence type="ECO:0000313" key="6">
    <source>
        <dbReference type="Proteomes" id="UP000268162"/>
    </source>
</evidence>
<evidence type="ECO:0000256" key="2">
    <source>
        <dbReference type="ARBA" id="ARBA00023128"/>
    </source>
</evidence>